<dbReference type="Gene3D" id="3.40.50.720">
    <property type="entry name" value="NAD(P)-binding Rossmann-like Domain"/>
    <property type="match status" value="1"/>
</dbReference>
<sequence length="392" mass="41691">MCGRPKSNVQKLLTDLVTMHGPRSPPRLMHADVSDPESLRRVAAKTAVILTSIGPYTKYGEAVVVACIEERAHYVDITGELWWVAEMRAKYGERARAAGVCIVSFAGYDCVPFELSALLAHKTLMKGGERLASMECLTKFDGGGFPPGTMLTLLNIFSIGFSRTLLGCAKYIPASERWSVIRDLVLLLLPSWSRQKCGLTVMEGMGAVGCCIVHSSAPVLGYPGIAFNSRFDLPLGGGASPLAFFTLWGIVPVSLLYACAVMSTVPVVLLSIVLLYVPPVRDFIAKLIPKFGYKGNLGVTTTVRGRGIGANGNVVNTKLVFMGDAGIYLTAQCACETALAMVHMVDMAHMVERIHAGSSQVPLPAGFTTPGPAVGEALLVRLACAGVVVEAG</sequence>
<evidence type="ECO:0000313" key="4">
    <source>
        <dbReference type="EMBL" id="KOO53178.1"/>
    </source>
</evidence>
<dbReference type="GO" id="GO:0005811">
    <property type="term" value="C:lipid droplet"/>
    <property type="evidence" value="ECO:0007669"/>
    <property type="project" value="TreeGrafter"/>
</dbReference>
<feature type="domain" description="Saccharopine dehydrogenase NADP binding" evidence="3">
    <location>
        <begin position="30"/>
        <end position="103"/>
    </location>
</feature>
<keyword evidence="2" id="KW-1133">Transmembrane helix</keyword>
<dbReference type="InterPro" id="IPR005097">
    <property type="entry name" value="Sacchrp_dh_NADP-bd"/>
</dbReference>
<dbReference type="InterPro" id="IPR051276">
    <property type="entry name" value="Saccharopine_DH-like_oxidrdct"/>
</dbReference>
<dbReference type="EMBL" id="JWZX01000346">
    <property type="protein sequence ID" value="KOO53178.1"/>
    <property type="molecule type" value="Genomic_DNA"/>
</dbReference>
<name>A0A0M0LR04_9EUKA</name>
<dbReference type="Pfam" id="PF03435">
    <property type="entry name" value="Sacchrp_dh_NADP"/>
    <property type="match status" value="1"/>
</dbReference>
<dbReference type="OrthoDB" id="10268090at2759"/>
<gene>
    <name evidence="4" type="ORF">Ctob_015607</name>
</gene>
<comment type="caution">
    <text evidence="4">The sequence shown here is derived from an EMBL/GenBank/DDBJ whole genome shotgun (WGS) entry which is preliminary data.</text>
</comment>
<evidence type="ECO:0000256" key="1">
    <source>
        <dbReference type="ARBA" id="ARBA00038048"/>
    </source>
</evidence>
<keyword evidence="2" id="KW-0472">Membrane</keyword>
<feature type="transmembrane region" description="Helical" evidence="2">
    <location>
        <begin position="255"/>
        <end position="277"/>
    </location>
</feature>
<dbReference type="AlphaFoldDB" id="A0A0M0LR04"/>
<keyword evidence="2" id="KW-0812">Transmembrane</keyword>
<comment type="similarity">
    <text evidence="1">Belongs to the saccharopine dehydrogenase family.</text>
</comment>
<keyword evidence="5" id="KW-1185">Reference proteome</keyword>
<organism evidence="4 5">
    <name type="scientific">Chrysochromulina tobinii</name>
    <dbReference type="NCBI Taxonomy" id="1460289"/>
    <lineage>
        <taxon>Eukaryota</taxon>
        <taxon>Haptista</taxon>
        <taxon>Haptophyta</taxon>
        <taxon>Prymnesiophyceae</taxon>
        <taxon>Prymnesiales</taxon>
        <taxon>Chrysochromulinaceae</taxon>
        <taxon>Chrysochromulina</taxon>
    </lineage>
</organism>
<dbReference type="Proteomes" id="UP000037460">
    <property type="component" value="Unassembled WGS sequence"/>
</dbReference>
<dbReference type="SUPFAM" id="SSF51735">
    <property type="entry name" value="NAD(P)-binding Rossmann-fold domains"/>
    <property type="match status" value="1"/>
</dbReference>
<dbReference type="GO" id="GO:0005739">
    <property type="term" value="C:mitochondrion"/>
    <property type="evidence" value="ECO:0007669"/>
    <property type="project" value="TreeGrafter"/>
</dbReference>
<evidence type="ECO:0000259" key="3">
    <source>
        <dbReference type="Pfam" id="PF03435"/>
    </source>
</evidence>
<accession>A0A0M0LR04</accession>
<evidence type="ECO:0000313" key="5">
    <source>
        <dbReference type="Proteomes" id="UP000037460"/>
    </source>
</evidence>
<dbReference type="PANTHER" id="PTHR12286">
    <property type="entry name" value="SACCHAROPINE DEHYDROGENASE-LIKE OXIDOREDUCTASE"/>
    <property type="match status" value="1"/>
</dbReference>
<proteinExistence type="inferred from homology"/>
<reference evidence="5" key="1">
    <citation type="journal article" date="2015" name="PLoS Genet.">
        <title>Genome Sequence and Transcriptome Analyses of Chrysochromulina tobin: Metabolic Tools for Enhanced Algal Fitness in the Prominent Order Prymnesiales (Haptophyceae).</title>
        <authorList>
            <person name="Hovde B.T."/>
            <person name="Deodato C.R."/>
            <person name="Hunsperger H.M."/>
            <person name="Ryken S.A."/>
            <person name="Yost W."/>
            <person name="Jha R.K."/>
            <person name="Patterson J."/>
            <person name="Monnat R.J. Jr."/>
            <person name="Barlow S.B."/>
            <person name="Starkenburg S.R."/>
            <person name="Cattolico R.A."/>
        </authorList>
    </citation>
    <scope>NUCLEOTIDE SEQUENCE</scope>
    <source>
        <strain evidence="5">CCMP291</strain>
    </source>
</reference>
<dbReference type="GO" id="GO:0009247">
    <property type="term" value="P:glycolipid biosynthetic process"/>
    <property type="evidence" value="ECO:0007669"/>
    <property type="project" value="TreeGrafter"/>
</dbReference>
<evidence type="ECO:0000256" key="2">
    <source>
        <dbReference type="SAM" id="Phobius"/>
    </source>
</evidence>
<dbReference type="InterPro" id="IPR036291">
    <property type="entry name" value="NAD(P)-bd_dom_sf"/>
</dbReference>
<dbReference type="PANTHER" id="PTHR12286:SF5">
    <property type="entry name" value="SACCHAROPINE DEHYDROGENASE-LIKE OXIDOREDUCTASE"/>
    <property type="match status" value="1"/>
</dbReference>
<protein>
    <submittedName>
        <fullName evidence="4">Saccharopine dehydrogenase</fullName>
    </submittedName>
</protein>
<dbReference type="GO" id="GO:0005886">
    <property type="term" value="C:plasma membrane"/>
    <property type="evidence" value="ECO:0007669"/>
    <property type="project" value="TreeGrafter"/>
</dbReference>